<keyword evidence="7 8" id="KW-0472">Membrane</keyword>
<name>A0AAF3ESY1_9BILA</name>
<dbReference type="Pfam" id="PF01697">
    <property type="entry name" value="Glyco_transf_92"/>
    <property type="match status" value="1"/>
</dbReference>
<reference evidence="10" key="1">
    <citation type="submission" date="2024-02" db="UniProtKB">
        <authorList>
            <consortium name="WormBaseParasite"/>
        </authorList>
    </citation>
    <scope>IDENTIFICATION</scope>
</reference>
<comment type="similarity">
    <text evidence="2 8">Belongs to the glycosyltransferase 92 family.</text>
</comment>
<evidence type="ECO:0000256" key="7">
    <source>
        <dbReference type="ARBA" id="ARBA00023136"/>
    </source>
</evidence>
<dbReference type="InterPro" id="IPR008166">
    <property type="entry name" value="Glyco_transf_92"/>
</dbReference>
<dbReference type="GO" id="GO:0016020">
    <property type="term" value="C:membrane"/>
    <property type="evidence" value="ECO:0007669"/>
    <property type="project" value="UniProtKB-SubCell"/>
</dbReference>
<dbReference type="EC" id="2.4.1.-" evidence="8"/>
<keyword evidence="6 8" id="KW-1133">Transmembrane helix</keyword>
<dbReference type="GO" id="GO:0016757">
    <property type="term" value="F:glycosyltransferase activity"/>
    <property type="evidence" value="ECO:0007669"/>
    <property type="project" value="UniProtKB-UniRule"/>
</dbReference>
<keyword evidence="5 8" id="KW-0812">Transmembrane</keyword>
<protein>
    <recommendedName>
        <fullName evidence="8">Glycosyltransferase family 92 protein</fullName>
        <ecNumber evidence="8">2.4.1.-</ecNumber>
    </recommendedName>
</protein>
<dbReference type="PANTHER" id="PTHR21645">
    <property type="entry name" value="GLYCOSYLTRANSFERASE FAMILY 92 PROTEIN"/>
    <property type="match status" value="1"/>
</dbReference>
<evidence type="ECO:0000313" key="10">
    <source>
        <dbReference type="WBParaSite" id="MBELARI_LOCUS17261"/>
    </source>
</evidence>
<accession>A0AAF3ESY1</accession>
<evidence type="ECO:0000256" key="3">
    <source>
        <dbReference type="ARBA" id="ARBA00022676"/>
    </source>
</evidence>
<dbReference type="PANTHER" id="PTHR21645:SF8">
    <property type="entry name" value="GLYCOSYLTRANSFERASE FAMILY 92 PROTEIN F13G3.3"/>
    <property type="match status" value="1"/>
</dbReference>
<evidence type="ECO:0000256" key="5">
    <source>
        <dbReference type="ARBA" id="ARBA00022692"/>
    </source>
</evidence>
<dbReference type="Proteomes" id="UP000887575">
    <property type="component" value="Unassembled WGS sequence"/>
</dbReference>
<evidence type="ECO:0000313" key="9">
    <source>
        <dbReference type="Proteomes" id="UP000887575"/>
    </source>
</evidence>
<feature type="transmembrane region" description="Helical" evidence="8">
    <location>
        <begin position="20"/>
        <end position="41"/>
    </location>
</feature>
<sequence length="526" mass="61429">MKRSLIRWALFLKGKAWQTVRYIPVVLIVLMFVIFFIGPLITSKSLIFRIQRGTQDEIVYDLFLISSYYYPNSTSLGDNAVSLLLTGNYEAIKMGGLRIIAWNDTANAIISLPLARITPHNVCHWISMKALGTTLPNMTNMALILGGRYQNIPYRLPEYRKYDVVTCVAPLFANEQWQYALFAAHTYKRFGAFMHLYVRSMVTPMLEMLKIYEKEGYLRIQPWMRINLQTIDEDLFNPNINIEFRNQAAAQTDCLLQYKESASYISFMDLDDILIPRIGKTYLDEYNYFFTVLPQAAYIHYSKENVAVKGQRSPEKFSLAQMYSSIYFKQVNETGKFVTRPHLINATWIHWPTHIQRNMQSYVIPPNLNAITHLKLMDDDTSPADRNMIREPLFEPKIYFENEVVFTNSTERKPLLYRRDIAWIQEDLERMLRIPEVKALFALLPKDLFYFNIILKCFNDTYYQYHYSGQMNKITCPGPERCHFPANPGINCSNSDGDYLSTSDNKLVNIHFVTQQHFRVEDGCKP</sequence>
<dbReference type="WBParaSite" id="MBELARI_LOCUS17261">
    <property type="protein sequence ID" value="MBELARI_LOCUS17261"/>
    <property type="gene ID" value="MBELARI_LOCUS17261"/>
</dbReference>
<evidence type="ECO:0000256" key="6">
    <source>
        <dbReference type="ARBA" id="ARBA00022989"/>
    </source>
</evidence>
<keyword evidence="9" id="KW-1185">Reference proteome</keyword>
<evidence type="ECO:0000256" key="4">
    <source>
        <dbReference type="ARBA" id="ARBA00022679"/>
    </source>
</evidence>
<dbReference type="InterPro" id="IPR052012">
    <property type="entry name" value="GTase_92"/>
</dbReference>
<keyword evidence="3 8" id="KW-0328">Glycosyltransferase</keyword>
<evidence type="ECO:0000256" key="1">
    <source>
        <dbReference type="ARBA" id="ARBA00004167"/>
    </source>
</evidence>
<proteinExistence type="inferred from homology"/>
<keyword evidence="4 8" id="KW-0808">Transferase</keyword>
<evidence type="ECO:0000256" key="2">
    <source>
        <dbReference type="ARBA" id="ARBA00007647"/>
    </source>
</evidence>
<organism evidence="9 10">
    <name type="scientific">Mesorhabditis belari</name>
    <dbReference type="NCBI Taxonomy" id="2138241"/>
    <lineage>
        <taxon>Eukaryota</taxon>
        <taxon>Metazoa</taxon>
        <taxon>Ecdysozoa</taxon>
        <taxon>Nematoda</taxon>
        <taxon>Chromadorea</taxon>
        <taxon>Rhabditida</taxon>
        <taxon>Rhabditina</taxon>
        <taxon>Rhabditomorpha</taxon>
        <taxon>Rhabditoidea</taxon>
        <taxon>Rhabditidae</taxon>
        <taxon>Mesorhabditinae</taxon>
        <taxon>Mesorhabditis</taxon>
    </lineage>
</organism>
<evidence type="ECO:0000256" key="8">
    <source>
        <dbReference type="RuleBase" id="RU366017"/>
    </source>
</evidence>
<dbReference type="AlphaFoldDB" id="A0AAF3ESY1"/>
<comment type="subcellular location">
    <subcellularLocation>
        <location evidence="1">Membrane</location>
        <topology evidence="1">Single-pass membrane protein</topology>
    </subcellularLocation>
</comment>